<accession>A0ACC0V4H5</accession>
<reference evidence="1" key="1">
    <citation type="submission" date="2022-10" db="EMBL/GenBank/DDBJ databases">
        <title>Complete Genome of Trichothecium roseum strain YXFP-22015, a Plant Pathogen Isolated from Citrus.</title>
        <authorList>
            <person name="Wang Y."/>
            <person name="Zhu L."/>
        </authorList>
    </citation>
    <scope>NUCLEOTIDE SEQUENCE</scope>
    <source>
        <strain evidence="1">YXFP-22015</strain>
    </source>
</reference>
<evidence type="ECO:0000313" key="1">
    <source>
        <dbReference type="EMBL" id="KAI9901360.1"/>
    </source>
</evidence>
<evidence type="ECO:0000313" key="2">
    <source>
        <dbReference type="Proteomes" id="UP001163324"/>
    </source>
</evidence>
<sequence>MSLSEWSNSIRGNSHHHDDDDNDDEEDDESEKGILAPRMGHGYTQSSPSPKGPIGLGYSYQTPCRRSVGSSSSPKCSSCGSVRSSDDFLLHDDRPSPGLELPSRLFSTPSAVSSLGLASAIMSPLRRELSRSTLHDNESGRPQSVPPSPGLAKITLARRLSQLAQQLTEGDDVDESALTTQVDQLEKAMRSPSPPRKAFQTPQRAPRSFSPRASHGGGDHHHHHRGPSSLHSTPASSLHRSRLSDFSASLMAKVREAEAEPEPTTTQQQLAKPAMNIEEANQVIAEATKLNEELTRVVGNLRARQEESDHIQELLIERAERAAQRILFLQNRISNLEYELKENDDEVQHLRICLKAVEIQLPSRSRLDPELQRCLTTFKKDYKDLKTKRAANRMSTSSLDGVHLDIMSSPLR</sequence>
<organism evidence="1 2">
    <name type="scientific">Trichothecium roseum</name>
    <dbReference type="NCBI Taxonomy" id="47278"/>
    <lineage>
        <taxon>Eukaryota</taxon>
        <taxon>Fungi</taxon>
        <taxon>Dikarya</taxon>
        <taxon>Ascomycota</taxon>
        <taxon>Pezizomycotina</taxon>
        <taxon>Sordariomycetes</taxon>
        <taxon>Hypocreomycetidae</taxon>
        <taxon>Hypocreales</taxon>
        <taxon>Hypocreales incertae sedis</taxon>
        <taxon>Trichothecium</taxon>
    </lineage>
</organism>
<keyword evidence="2" id="KW-1185">Reference proteome</keyword>
<protein>
    <submittedName>
        <fullName evidence="1">Uncharacterized protein</fullName>
    </submittedName>
</protein>
<dbReference type="Proteomes" id="UP001163324">
    <property type="component" value="Chromosome 3"/>
</dbReference>
<proteinExistence type="predicted"/>
<comment type="caution">
    <text evidence="1">The sequence shown here is derived from an EMBL/GenBank/DDBJ whole genome shotgun (WGS) entry which is preliminary data.</text>
</comment>
<gene>
    <name evidence="1" type="ORF">N3K66_003177</name>
</gene>
<name>A0ACC0V4H5_9HYPO</name>
<dbReference type="EMBL" id="CM047942">
    <property type="protein sequence ID" value="KAI9901360.1"/>
    <property type="molecule type" value="Genomic_DNA"/>
</dbReference>